<feature type="compositionally biased region" description="Basic and acidic residues" evidence="7">
    <location>
        <begin position="45"/>
        <end position="56"/>
    </location>
</feature>
<evidence type="ECO:0000256" key="2">
    <source>
        <dbReference type="ARBA" id="ARBA00022490"/>
    </source>
</evidence>
<dbReference type="Pfam" id="PF08516">
    <property type="entry name" value="ADAM_CR"/>
    <property type="match status" value="1"/>
</dbReference>
<evidence type="ECO:0000256" key="1">
    <source>
        <dbReference type="ARBA" id="ARBA00004300"/>
    </source>
</evidence>
<dbReference type="InterPro" id="IPR048333">
    <property type="entry name" value="HA2_WH"/>
</dbReference>
<gene>
    <name evidence="10" type="ORF">EOD39_3793</name>
</gene>
<dbReference type="InterPro" id="IPR001590">
    <property type="entry name" value="Peptidase_M12B"/>
</dbReference>
<evidence type="ECO:0000256" key="7">
    <source>
        <dbReference type="SAM" id="MobiDB-lite"/>
    </source>
</evidence>
<dbReference type="InterPro" id="IPR027417">
    <property type="entry name" value="P-loop_NTPase"/>
</dbReference>
<dbReference type="Pfam" id="PF04408">
    <property type="entry name" value="WHD_HA2"/>
    <property type="match status" value="1"/>
</dbReference>
<accession>A0A444ULD4</accession>
<keyword evidence="3 5" id="KW-1015">Disulfide bond</keyword>
<dbReference type="FunFam" id="3.40.390.10:FF:000002">
    <property type="entry name" value="Disintegrin and metalloproteinase domain-containing protein 22"/>
    <property type="match status" value="1"/>
</dbReference>
<dbReference type="InterPro" id="IPR001762">
    <property type="entry name" value="Disintegrin_dom"/>
</dbReference>
<dbReference type="FunFam" id="4.10.70.10:FF:000001">
    <property type="entry name" value="Disintegrin and metalloproteinase domain-containing protein 22"/>
    <property type="match status" value="1"/>
</dbReference>
<dbReference type="InterPro" id="IPR036436">
    <property type="entry name" value="Disintegrin_dom_sf"/>
</dbReference>
<dbReference type="Proteomes" id="UP000289886">
    <property type="component" value="Unassembled WGS sequence"/>
</dbReference>
<feature type="compositionally biased region" description="Basic and acidic residues" evidence="7">
    <location>
        <begin position="23"/>
        <end position="37"/>
    </location>
</feature>
<comment type="caution">
    <text evidence="6">Lacks conserved residue(s) required for the propagation of feature annotation.</text>
</comment>
<dbReference type="SUPFAM" id="SSF55486">
    <property type="entry name" value="Metalloproteases ('zincins'), catalytic domain"/>
    <property type="match status" value="1"/>
</dbReference>
<keyword evidence="10" id="KW-0401">Integrin</keyword>
<dbReference type="PROSITE" id="PS50215">
    <property type="entry name" value="ADAM_MEPRO"/>
    <property type="match status" value="1"/>
</dbReference>
<dbReference type="InterPro" id="IPR034027">
    <property type="entry name" value="Reprolysin_adamalysin"/>
</dbReference>
<proteinExistence type="predicted"/>
<dbReference type="InterPro" id="IPR024079">
    <property type="entry name" value="MetalloPept_cat_dom_sf"/>
</dbReference>
<dbReference type="PANTHER" id="PTHR11905:SF112">
    <property type="entry name" value="DISINTEGRIN AND METALLOPROTEINASE DOMAIN-CONTAINING PROTEIN 12"/>
    <property type="match status" value="1"/>
</dbReference>
<feature type="binding site" evidence="6">
    <location>
        <position position="561"/>
    </location>
    <ligand>
        <name>Zn(2+)</name>
        <dbReference type="ChEBI" id="CHEBI:29105"/>
        <note>catalytic</note>
    </ligand>
</feature>
<feature type="binding site" evidence="6">
    <location>
        <position position="571"/>
    </location>
    <ligand>
        <name>Zn(2+)</name>
        <dbReference type="ChEBI" id="CHEBI:29105"/>
        <note>catalytic</note>
    </ligand>
</feature>
<evidence type="ECO:0000256" key="4">
    <source>
        <dbReference type="ARBA" id="ARBA00023212"/>
    </source>
</evidence>
<feature type="binding site" evidence="6">
    <location>
        <position position="565"/>
    </location>
    <ligand>
        <name>Zn(2+)</name>
        <dbReference type="ChEBI" id="CHEBI:29105"/>
        <note>catalytic</note>
    </ligand>
</feature>
<dbReference type="PANTHER" id="PTHR11905">
    <property type="entry name" value="ADAM A DISINTEGRIN AND METALLOPROTEASE DOMAIN"/>
    <property type="match status" value="1"/>
</dbReference>
<dbReference type="SUPFAM" id="SSF57552">
    <property type="entry name" value="Blood coagulation inhibitor (disintegrin)"/>
    <property type="match status" value="1"/>
</dbReference>
<feature type="disulfide bond" evidence="5">
    <location>
        <begin position="693"/>
        <end position="713"/>
    </location>
</feature>
<evidence type="ECO:0000256" key="5">
    <source>
        <dbReference type="PROSITE-ProRule" id="PRU00068"/>
    </source>
</evidence>
<feature type="region of interest" description="Disordered" evidence="7">
    <location>
        <begin position="23"/>
        <end position="59"/>
    </location>
</feature>
<dbReference type="InterPro" id="IPR029299">
    <property type="entry name" value="ALMS_motif"/>
</dbReference>
<evidence type="ECO:0000313" key="10">
    <source>
        <dbReference type="EMBL" id="RXM36002.1"/>
    </source>
</evidence>
<dbReference type="Pfam" id="PF21010">
    <property type="entry name" value="HA2_C"/>
    <property type="match status" value="1"/>
</dbReference>
<feature type="domain" description="Peptidase M12B" evidence="9">
    <location>
        <begin position="425"/>
        <end position="627"/>
    </location>
</feature>
<dbReference type="PRINTS" id="PR00289">
    <property type="entry name" value="DISINTEGRIN"/>
</dbReference>
<dbReference type="Pfam" id="PF01421">
    <property type="entry name" value="Reprolysin"/>
    <property type="match status" value="1"/>
</dbReference>
<comment type="subcellular location">
    <subcellularLocation>
        <location evidence="1">Cytoplasm</location>
        <location evidence="1">Cytoskeleton</location>
        <location evidence="1">Microtubule organizing center</location>
        <location evidence="1">Centrosome</location>
    </subcellularLocation>
</comment>
<keyword evidence="11" id="KW-1185">Reference proteome</keyword>
<dbReference type="Gene3D" id="1.20.120.1080">
    <property type="match status" value="1"/>
</dbReference>
<evidence type="ECO:0000259" key="8">
    <source>
        <dbReference type="PROSITE" id="PS50214"/>
    </source>
</evidence>
<dbReference type="GO" id="GO:0046872">
    <property type="term" value="F:metal ion binding"/>
    <property type="evidence" value="ECO:0007669"/>
    <property type="project" value="UniProtKB-KW"/>
</dbReference>
<dbReference type="Gene3D" id="4.10.70.10">
    <property type="entry name" value="Disintegrin domain"/>
    <property type="match status" value="1"/>
</dbReference>
<evidence type="ECO:0000256" key="6">
    <source>
        <dbReference type="PROSITE-ProRule" id="PRU00276"/>
    </source>
</evidence>
<keyword evidence="2" id="KW-0963">Cytoplasm</keyword>
<evidence type="ECO:0000313" key="11">
    <source>
        <dbReference type="Proteomes" id="UP000289886"/>
    </source>
</evidence>
<dbReference type="SMART" id="SM00847">
    <property type="entry name" value="HA2"/>
    <property type="match status" value="1"/>
</dbReference>
<organism evidence="10 11">
    <name type="scientific">Acipenser ruthenus</name>
    <name type="common">Sterlet sturgeon</name>
    <dbReference type="NCBI Taxonomy" id="7906"/>
    <lineage>
        <taxon>Eukaryota</taxon>
        <taxon>Metazoa</taxon>
        <taxon>Chordata</taxon>
        <taxon>Craniata</taxon>
        <taxon>Vertebrata</taxon>
        <taxon>Euteleostomi</taxon>
        <taxon>Actinopterygii</taxon>
        <taxon>Chondrostei</taxon>
        <taxon>Acipenseriformes</taxon>
        <taxon>Acipenseridae</taxon>
        <taxon>Acipenser</taxon>
    </lineage>
</organism>
<comment type="caution">
    <text evidence="10">The sequence shown here is derived from an EMBL/GenBank/DDBJ whole genome shotgun (WGS) entry which is preliminary data.</text>
</comment>
<keyword evidence="6" id="KW-0862">Zinc</keyword>
<feature type="domain" description="Disintegrin" evidence="8">
    <location>
        <begin position="635"/>
        <end position="721"/>
    </location>
</feature>
<dbReference type="EMBL" id="SCEB01214325">
    <property type="protein sequence ID" value="RXM36002.1"/>
    <property type="molecule type" value="Genomic_DNA"/>
</dbReference>
<evidence type="ECO:0000259" key="9">
    <source>
        <dbReference type="PROSITE" id="PS50215"/>
    </source>
</evidence>
<dbReference type="Pfam" id="PF00200">
    <property type="entry name" value="Disintegrin"/>
    <property type="match status" value="1"/>
</dbReference>
<dbReference type="InterPro" id="IPR006586">
    <property type="entry name" value="ADAM_Cys-rich"/>
</dbReference>
<dbReference type="SUPFAM" id="SSF52540">
    <property type="entry name" value="P-loop containing nucleoside triphosphate hydrolases"/>
    <property type="match status" value="1"/>
</dbReference>
<dbReference type="CDD" id="cd04269">
    <property type="entry name" value="ZnMc_adamalysin_II_like"/>
    <property type="match status" value="1"/>
</dbReference>
<evidence type="ECO:0000256" key="3">
    <source>
        <dbReference type="ARBA" id="ARBA00023157"/>
    </source>
</evidence>
<feature type="active site" evidence="6">
    <location>
        <position position="562"/>
    </location>
</feature>
<sequence length="909" mass="100739">METVNRGWLPMQKKAATYVIHSDKEQKETAAATREKVNSSPMRNNLDHKHTPRNKDNISTGLRFEGFPFKGTADIRKAFIKEKVGLLENSLPAPIGGYFQDLQGNRTALSLFQPDLIHSDNPHRKECAAPCMSPSLPAEQPRTIGILRTSRENVCQTNSAHMKSKADLSKMRPGFSSITIAARRVTTPASRPPETTPDSCLKHTEGALPLNAVDPVVTVDRPSIGRHCKPVLRNRKATIIKVTEYRHRIYKQLPEVKRRKEEEQKKVVSQTNRLRAELFKKSYPAVVKLLIEAEGEQLVLALEKNKIHFHFHSNDTYVICHYVAVLQVHCYYHGKVQGHARSEVSLSTCSGLRGFISLENKTYVTEPAKGAMNGTHFIYRAENLNGPPGTCGHGFNISGITLDSTAKSFDVFNMRRKRDTQRTTKYVELIIVADNREFQRQGKDVEKVKQRLIEVANYVDKFYRPLNIRVALVGLEVWSDTDKCSITQDPFTTLHEFLDWRKLKLLPQKPHDNAQLVSGVYFQGTTIGMAPIMSMCTAEQSGGIVMDHSENPLGAAVTLAHELGHNFGMNHDTPERGCNCRVSPDKGGCIMTPSTGYPFPTVFSSCSKKDLDVSLEKGVGMCLFNMPEVKVLYGGQKCGNGYVEEAEECDCGDIEECTNPCCNATTCTLKVGAVCAHGQCCEGCKLKPAGTPCRDSSNACDLPEFCTGDGPHCPPNVYLHDGHSCLKVEGYCYNGICQTHEQQCITLWGQGAKPAPGICFERVNSAGDPYGNCGKNSKGSFAKCEIRYQKCCKIFLTDIKEMRVIVLPDPEGLMQSLEELDYLAALDDDGNLSEIGIIMSEFPLDPQMAKTLLASCEFDCVNEMLTIAAMLTAPNCFLEPPPGSEQLALTCHMKFQHSCIKSGIYIVTV</sequence>
<reference evidence="10 11" key="1">
    <citation type="submission" date="2019-01" db="EMBL/GenBank/DDBJ databases">
        <title>Draft Genome and Complete Hox-Cluster Characterization of the Sterlet Sturgeon (Acipenser ruthenus).</title>
        <authorList>
            <person name="Wei Q."/>
        </authorList>
    </citation>
    <scope>NUCLEOTIDE SEQUENCE [LARGE SCALE GENOMIC DNA]</scope>
    <source>
        <strain evidence="10">WHYD16114868_AA</strain>
        <tissue evidence="10">Blood</tissue>
    </source>
</reference>
<dbReference type="GO" id="GO:0004222">
    <property type="term" value="F:metalloendopeptidase activity"/>
    <property type="evidence" value="ECO:0007669"/>
    <property type="project" value="InterPro"/>
</dbReference>
<dbReference type="GO" id="GO:0007229">
    <property type="term" value="P:integrin-mediated signaling pathway"/>
    <property type="evidence" value="ECO:0007669"/>
    <property type="project" value="UniProtKB-KW"/>
</dbReference>
<dbReference type="SMART" id="SM00050">
    <property type="entry name" value="DISIN"/>
    <property type="match status" value="1"/>
</dbReference>
<dbReference type="SMART" id="SM00608">
    <property type="entry name" value="ACR"/>
    <property type="match status" value="1"/>
</dbReference>
<dbReference type="InterPro" id="IPR007502">
    <property type="entry name" value="Helicase-assoc_dom"/>
</dbReference>
<keyword evidence="6" id="KW-0479">Metal-binding</keyword>
<dbReference type="Gene3D" id="3.40.390.10">
    <property type="entry name" value="Collagenase (Catalytic Domain)"/>
    <property type="match status" value="1"/>
</dbReference>
<name>A0A444ULD4_ACIRT</name>
<dbReference type="Pfam" id="PF15309">
    <property type="entry name" value="ALMS_motif"/>
    <property type="match status" value="1"/>
</dbReference>
<protein>
    <submittedName>
        <fullName evidence="10">Disintegrin and metalloproteinase domain-containing protein 12</fullName>
    </submittedName>
</protein>
<keyword evidence="4" id="KW-0206">Cytoskeleton</keyword>
<dbReference type="GO" id="GO:0006508">
    <property type="term" value="P:proteolysis"/>
    <property type="evidence" value="ECO:0007669"/>
    <property type="project" value="InterPro"/>
</dbReference>
<dbReference type="PROSITE" id="PS50214">
    <property type="entry name" value="DISINTEGRIN_2"/>
    <property type="match status" value="1"/>
</dbReference>
<dbReference type="GO" id="GO:0005813">
    <property type="term" value="C:centrosome"/>
    <property type="evidence" value="ECO:0007669"/>
    <property type="project" value="UniProtKB-SubCell"/>
</dbReference>
<dbReference type="AlphaFoldDB" id="A0A444ULD4"/>